<comment type="caution">
    <text evidence="1">The sequence shown here is derived from an EMBL/GenBank/DDBJ whole genome shotgun (WGS) entry which is preliminary data.</text>
</comment>
<dbReference type="AlphaFoldDB" id="A0A9N7TNZ1"/>
<evidence type="ECO:0000313" key="2">
    <source>
        <dbReference type="Proteomes" id="UP001153269"/>
    </source>
</evidence>
<organism evidence="1 2">
    <name type="scientific">Pleuronectes platessa</name>
    <name type="common">European plaice</name>
    <dbReference type="NCBI Taxonomy" id="8262"/>
    <lineage>
        <taxon>Eukaryota</taxon>
        <taxon>Metazoa</taxon>
        <taxon>Chordata</taxon>
        <taxon>Craniata</taxon>
        <taxon>Vertebrata</taxon>
        <taxon>Euteleostomi</taxon>
        <taxon>Actinopterygii</taxon>
        <taxon>Neopterygii</taxon>
        <taxon>Teleostei</taxon>
        <taxon>Neoteleostei</taxon>
        <taxon>Acanthomorphata</taxon>
        <taxon>Carangaria</taxon>
        <taxon>Pleuronectiformes</taxon>
        <taxon>Pleuronectoidei</taxon>
        <taxon>Pleuronectidae</taxon>
        <taxon>Pleuronectes</taxon>
    </lineage>
</organism>
<name>A0A9N7TNZ1_PLEPL</name>
<protein>
    <submittedName>
        <fullName evidence="1">Uncharacterized protein</fullName>
    </submittedName>
</protein>
<keyword evidence="2" id="KW-1185">Reference proteome</keyword>
<accession>A0A9N7TNZ1</accession>
<dbReference type="EMBL" id="CADEAL010000208">
    <property type="protein sequence ID" value="CAB1416440.1"/>
    <property type="molecule type" value="Genomic_DNA"/>
</dbReference>
<gene>
    <name evidence="1" type="ORF">PLEPLA_LOCUS4231</name>
</gene>
<sequence>MEGGGDNVMSDVKRKRWRESKKKFRAFRDGAVSQLALRVWVNPRVMPVELRGNEPHSVQQHLSATLYPCPSLRS</sequence>
<reference evidence="1" key="1">
    <citation type="submission" date="2020-03" db="EMBL/GenBank/DDBJ databases">
        <authorList>
            <person name="Weist P."/>
        </authorList>
    </citation>
    <scope>NUCLEOTIDE SEQUENCE</scope>
</reference>
<proteinExistence type="predicted"/>
<evidence type="ECO:0000313" key="1">
    <source>
        <dbReference type="EMBL" id="CAB1416440.1"/>
    </source>
</evidence>
<dbReference type="Proteomes" id="UP001153269">
    <property type="component" value="Unassembled WGS sequence"/>
</dbReference>